<keyword evidence="1" id="KW-0472">Membrane</keyword>
<feature type="transmembrane region" description="Helical" evidence="1">
    <location>
        <begin position="33"/>
        <end position="55"/>
    </location>
</feature>
<feature type="transmembrane region" description="Helical" evidence="1">
    <location>
        <begin position="161"/>
        <end position="182"/>
    </location>
</feature>
<proteinExistence type="predicted"/>
<keyword evidence="3" id="KW-1185">Reference proteome</keyword>
<evidence type="ECO:0000256" key="1">
    <source>
        <dbReference type="SAM" id="Phobius"/>
    </source>
</evidence>
<keyword evidence="1" id="KW-1133">Transmembrane helix</keyword>
<keyword evidence="1" id="KW-0812">Transmembrane</keyword>
<gene>
    <name evidence="2" type="ORF">niasHT_012510</name>
</gene>
<evidence type="ECO:0008006" key="4">
    <source>
        <dbReference type="Google" id="ProtNLM"/>
    </source>
</evidence>
<name>A0ABD2LCL0_9BILA</name>
<comment type="caution">
    <text evidence="2">The sequence shown here is derived from an EMBL/GenBank/DDBJ whole genome shotgun (WGS) entry which is preliminary data.</text>
</comment>
<dbReference type="EMBL" id="JBICBT010000459">
    <property type="protein sequence ID" value="KAL3112941.1"/>
    <property type="molecule type" value="Genomic_DNA"/>
</dbReference>
<organism evidence="2 3">
    <name type="scientific">Heterodera trifolii</name>
    <dbReference type="NCBI Taxonomy" id="157864"/>
    <lineage>
        <taxon>Eukaryota</taxon>
        <taxon>Metazoa</taxon>
        <taxon>Ecdysozoa</taxon>
        <taxon>Nematoda</taxon>
        <taxon>Chromadorea</taxon>
        <taxon>Rhabditida</taxon>
        <taxon>Tylenchina</taxon>
        <taxon>Tylenchomorpha</taxon>
        <taxon>Tylenchoidea</taxon>
        <taxon>Heteroderidae</taxon>
        <taxon>Heteroderinae</taxon>
        <taxon>Heterodera</taxon>
    </lineage>
</organism>
<evidence type="ECO:0000313" key="2">
    <source>
        <dbReference type="EMBL" id="KAL3112941.1"/>
    </source>
</evidence>
<reference evidence="2 3" key="1">
    <citation type="submission" date="2024-10" db="EMBL/GenBank/DDBJ databases">
        <authorList>
            <person name="Kim D."/>
        </authorList>
    </citation>
    <scope>NUCLEOTIDE SEQUENCE [LARGE SCALE GENOMIC DNA]</scope>
    <source>
        <strain evidence="2">BH-2024</strain>
    </source>
</reference>
<dbReference type="AlphaFoldDB" id="A0ABD2LCL0"/>
<evidence type="ECO:0000313" key="3">
    <source>
        <dbReference type="Proteomes" id="UP001620626"/>
    </source>
</evidence>
<feature type="transmembrane region" description="Helical" evidence="1">
    <location>
        <begin position="129"/>
        <end position="149"/>
    </location>
</feature>
<dbReference type="Proteomes" id="UP001620626">
    <property type="component" value="Unassembled WGS sequence"/>
</dbReference>
<sequence length="184" mass="21368">MLAINRLFMVIKIYLLYDYGENEPKWENVLNRVLGTAIALYFVTIFALFCTPFFGVRFHDEFFVWTNDMNATWMEAEAMVEMNFFNNAFPISTMLIYLATFVILKWENKNMVENVSAYATRHKSTQRRILLQCAVQFVVFQIPGIYFMTGWDPAKTTMGRSGVVSILMVIICGVNPFIYIAMLP</sequence>
<dbReference type="SUPFAM" id="SSF81321">
    <property type="entry name" value="Family A G protein-coupled receptor-like"/>
    <property type="match status" value="1"/>
</dbReference>
<feature type="transmembrane region" description="Helical" evidence="1">
    <location>
        <begin position="84"/>
        <end position="104"/>
    </location>
</feature>
<accession>A0ABD2LCL0</accession>
<protein>
    <recommendedName>
        <fullName evidence="4">G protein-coupled receptor</fullName>
    </recommendedName>
</protein>